<feature type="transmembrane region" description="Helical" evidence="7">
    <location>
        <begin position="118"/>
        <end position="145"/>
    </location>
</feature>
<dbReference type="PANTHER" id="PTHR33885:SF3">
    <property type="entry name" value="PHAGE SHOCK PROTEIN C"/>
    <property type="match status" value="1"/>
</dbReference>
<keyword evidence="5 7" id="KW-0472">Membrane</keyword>
<feature type="domain" description="Phage shock protein PspC N-terminal" evidence="8">
    <location>
        <begin position="97"/>
        <end position="147"/>
    </location>
</feature>
<feature type="region of interest" description="Disordered" evidence="6">
    <location>
        <begin position="1"/>
        <end position="80"/>
    </location>
</feature>
<evidence type="ECO:0000313" key="9">
    <source>
        <dbReference type="EMBL" id="NYE95312.1"/>
    </source>
</evidence>
<proteinExistence type="predicted"/>
<feature type="compositionally biased region" description="Low complexity" evidence="6">
    <location>
        <begin position="262"/>
        <end position="274"/>
    </location>
</feature>
<dbReference type="PANTHER" id="PTHR33885">
    <property type="entry name" value="PHAGE SHOCK PROTEIN C"/>
    <property type="match status" value="1"/>
</dbReference>
<feature type="region of interest" description="Disordered" evidence="6">
    <location>
        <begin position="219"/>
        <end position="242"/>
    </location>
</feature>
<comment type="subcellular location">
    <subcellularLocation>
        <location evidence="1">Cell membrane</location>
        <topology evidence="1">Single-pass membrane protein</topology>
    </subcellularLocation>
</comment>
<evidence type="ECO:0000259" key="8">
    <source>
        <dbReference type="Pfam" id="PF04024"/>
    </source>
</evidence>
<organism evidence="9 10">
    <name type="scientific">Psychromicrobium silvestre</name>
    <dbReference type="NCBI Taxonomy" id="1645614"/>
    <lineage>
        <taxon>Bacteria</taxon>
        <taxon>Bacillati</taxon>
        <taxon>Actinomycetota</taxon>
        <taxon>Actinomycetes</taxon>
        <taxon>Micrococcales</taxon>
        <taxon>Micrococcaceae</taxon>
        <taxon>Psychromicrobium</taxon>
    </lineage>
</organism>
<dbReference type="InterPro" id="IPR052027">
    <property type="entry name" value="PspC"/>
</dbReference>
<dbReference type="AlphaFoldDB" id="A0A7Y9LTJ6"/>
<keyword evidence="2" id="KW-1003">Cell membrane</keyword>
<evidence type="ECO:0000256" key="6">
    <source>
        <dbReference type="SAM" id="MobiDB-lite"/>
    </source>
</evidence>
<feature type="transmembrane region" description="Helical" evidence="7">
    <location>
        <begin position="327"/>
        <end position="346"/>
    </location>
</feature>
<feature type="transmembrane region" description="Helical" evidence="7">
    <location>
        <begin position="193"/>
        <end position="211"/>
    </location>
</feature>
<comment type="caution">
    <text evidence="9">The sequence shown here is derived from an EMBL/GenBank/DDBJ whole genome shotgun (WGS) entry which is preliminary data.</text>
</comment>
<dbReference type="Pfam" id="PF04024">
    <property type="entry name" value="PspC"/>
    <property type="match status" value="1"/>
</dbReference>
<feature type="compositionally biased region" description="Low complexity" evidence="6">
    <location>
        <begin position="58"/>
        <end position="80"/>
    </location>
</feature>
<feature type="region of interest" description="Disordered" evidence="6">
    <location>
        <begin position="262"/>
        <end position="290"/>
    </location>
</feature>
<feature type="transmembrane region" description="Helical" evidence="7">
    <location>
        <begin position="353"/>
        <end position="371"/>
    </location>
</feature>
<gene>
    <name evidence="9" type="ORF">FHU41_001533</name>
</gene>
<evidence type="ECO:0000256" key="5">
    <source>
        <dbReference type="ARBA" id="ARBA00023136"/>
    </source>
</evidence>
<dbReference type="Proteomes" id="UP000521748">
    <property type="component" value="Unassembled WGS sequence"/>
</dbReference>
<reference evidence="9 10" key="1">
    <citation type="submission" date="2020-07" db="EMBL/GenBank/DDBJ databases">
        <title>Sequencing the genomes of 1000 actinobacteria strains.</title>
        <authorList>
            <person name="Klenk H.-P."/>
        </authorList>
    </citation>
    <scope>NUCLEOTIDE SEQUENCE [LARGE SCALE GENOMIC DNA]</scope>
    <source>
        <strain evidence="9 10">DSM 102047</strain>
    </source>
</reference>
<feature type="transmembrane region" description="Helical" evidence="7">
    <location>
        <begin position="293"/>
        <end position="315"/>
    </location>
</feature>
<dbReference type="EMBL" id="JACBYQ010000001">
    <property type="protein sequence ID" value="NYE95312.1"/>
    <property type="molecule type" value="Genomic_DNA"/>
</dbReference>
<protein>
    <submittedName>
        <fullName evidence="9">Phage shock protein PspC (Stress-responsive transcriptional regulator)</fullName>
    </submittedName>
</protein>
<keyword evidence="3 7" id="KW-0812">Transmembrane</keyword>
<dbReference type="GO" id="GO:0005886">
    <property type="term" value="C:plasma membrane"/>
    <property type="evidence" value="ECO:0007669"/>
    <property type="project" value="UniProtKB-SubCell"/>
</dbReference>
<feature type="transmembrane region" description="Helical" evidence="7">
    <location>
        <begin position="157"/>
        <end position="181"/>
    </location>
</feature>
<evidence type="ECO:0000256" key="1">
    <source>
        <dbReference type="ARBA" id="ARBA00004162"/>
    </source>
</evidence>
<sequence>MSETNSTPEGQPEAHDETTEATPAAMNPASAGASSDPYGSGPHESGPYESGTYGSPHSARSGWQGSSQSGPQSAQQGGQPAAKNFFDWLRGLGIVRGNDRWIGGVASGVAARLGIDPIIVRGVIVVASIFFGIGLLAYGVAWALLPEPDGRIHVQEVAKGTWSSGMTGASIFVLLAILPFWRGLLFFDSGWWFPWPLLVIAAIVTPMILAVSRGRKATPAAQSQPQGPSPYRPESPVSATHPAFSASASSVPVQPYQGSLQTSTTAATAPSSPTVLLAPTTQPKPKKPRAKGAGAAAVAITLGLAALVFGGIFLAELLGLVGGSVAVLAWASAGVVCALGIVVAALRGRTGSGLGFFAVTSLIVAGALALLPQVSSNAQWSVARTTSWSVDQQQEAQDGFVLMASSGALDLRPLKSPNQTVTIPILIAAASAKVQIPDNVPVEVRDKLWAGNVSAWIHNPDNTQVPGPATSAPNRIYQFNTSASGPKIILEVTGLGTLSVVTNSEEK</sequence>
<evidence type="ECO:0000256" key="3">
    <source>
        <dbReference type="ARBA" id="ARBA00022692"/>
    </source>
</evidence>
<name>A0A7Y9LTJ6_9MICC</name>
<keyword evidence="10" id="KW-1185">Reference proteome</keyword>
<evidence type="ECO:0000256" key="2">
    <source>
        <dbReference type="ARBA" id="ARBA00022475"/>
    </source>
</evidence>
<dbReference type="InterPro" id="IPR007168">
    <property type="entry name" value="Phageshock_PspC_N"/>
</dbReference>
<evidence type="ECO:0000313" key="10">
    <source>
        <dbReference type="Proteomes" id="UP000521748"/>
    </source>
</evidence>
<evidence type="ECO:0000256" key="7">
    <source>
        <dbReference type="SAM" id="Phobius"/>
    </source>
</evidence>
<evidence type="ECO:0000256" key="4">
    <source>
        <dbReference type="ARBA" id="ARBA00022989"/>
    </source>
</evidence>
<accession>A0A7Y9LTJ6</accession>
<keyword evidence="4 7" id="KW-1133">Transmembrane helix</keyword>
<dbReference type="RefSeq" id="WP_179388961.1">
    <property type="nucleotide sequence ID" value="NZ_JACBYQ010000001.1"/>
</dbReference>